<accession>A0A4Y6R8V4</accession>
<dbReference type="RefSeq" id="WP_141168890.1">
    <property type="nucleotide sequence ID" value="NZ_CP041185.1"/>
</dbReference>
<organism evidence="2 3">
    <name type="scientific">Janthinobacterium tructae</name>
    <dbReference type="NCBI Taxonomy" id="2590869"/>
    <lineage>
        <taxon>Bacteria</taxon>
        <taxon>Pseudomonadati</taxon>
        <taxon>Pseudomonadota</taxon>
        <taxon>Betaproteobacteria</taxon>
        <taxon>Burkholderiales</taxon>
        <taxon>Oxalobacteraceae</taxon>
        <taxon>Janthinobacterium</taxon>
    </lineage>
</organism>
<dbReference type="AlphaFoldDB" id="A0A4Y6R8V4"/>
<gene>
    <name evidence="2" type="ORF">FJQ89_02460</name>
</gene>
<sequence length="217" mass="24055">MHNNILKWLGLCAMAVIIFICAVIAIRWAINFIAWTELDSGWAQAIGSVAALGVAIFVMHMQATRAETLARDIELRSLLRQANSVRIILDKMLTEISSITPALMDRQTAAQSLLEWKDAKIFIETSHVLNTVPVHALGSAQMVSGFMEIKEAANTLSDLLNEAKTIFDNGQTDPQQWNVDAIVRAAGYSKLRSKIAYSIYLKGVEKLSNNQDPRLDN</sequence>
<feature type="transmembrane region" description="Helical" evidence="1">
    <location>
        <begin position="7"/>
        <end position="30"/>
    </location>
</feature>
<evidence type="ECO:0000313" key="3">
    <source>
        <dbReference type="Proteomes" id="UP000316665"/>
    </source>
</evidence>
<keyword evidence="1" id="KW-0472">Membrane</keyword>
<feature type="transmembrane region" description="Helical" evidence="1">
    <location>
        <begin position="42"/>
        <end position="61"/>
    </location>
</feature>
<proteinExistence type="predicted"/>
<evidence type="ECO:0000256" key="1">
    <source>
        <dbReference type="SAM" id="Phobius"/>
    </source>
</evidence>
<reference evidence="2 3" key="1">
    <citation type="submission" date="2019-06" db="EMBL/GenBank/DDBJ databases">
        <title>Complete genome sequence of Janthinobacterium sp. SNU WT3 isolated from diseased rainbow trout.</title>
        <authorList>
            <person name="Oh W.T."/>
            <person name="Park S.C."/>
        </authorList>
    </citation>
    <scope>NUCLEOTIDE SEQUENCE [LARGE SCALE GENOMIC DNA]</scope>
    <source>
        <strain evidence="2 3">SNU WT3</strain>
    </source>
</reference>
<dbReference type="OrthoDB" id="92723at75682"/>
<protein>
    <submittedName>
        <fullName evidence="2">Uncharacterized protein</fullName>
    </submittedName>
</protein>
<name>A0A4Y6R8V4_9BURK</name>
<dbReference type="EMBL" id="CP041185">
    <property type="protein sequence ID" value="QDG69401.1"/>
    <property type="molecule type" value="Genomic_DNA"/>
</dbReference>
<keyword evidence="1" id="KW-0812">Transmembrane</keyword>
<evidence type="ECO:0000313" key="2">
    <source>
        <dbReference type="EMBL" id="QDG69401.1"/>
    </source>
</evidence>
<keyword evidence="1" id="KW-1133">Transmembrane helix</keyword>
<dbReference type="Proteomes" id="UP000316665">
    <property type="component" value="Chromosome"/>
</dbReference>
<dbReference type="KEGG" id="jas:FJQ89_02460"/>
<keyword evidence="3" id="KW-1185">Reference proteome</keyword>